<evidence type="ECO:0000256" key="2">
    <source>
        <dbReference type="ARBA" id="ARBA00022679"/>
    </source>
</evidence>
<sequence>MDPTRVSIKHATSDDVPIILDMIKELAAFLESLDKVEATEDSLKRTLSFAPGGTQHCNTHGYAKTLILRLPREPPNEGDEPEAVAGMAMYFNNYSTWQAAPGIYLEDLFVRTQYRKRGYGKLLIRALAQEVLQIGGTRLEWSCLKRNEASLEFYERLGARQKGEWVGLRVEGGDMPNIALNTEDLFDQATLSDAAALKYRAREFKAYKSIVSEESAYLKKILGSGTASAGNRTVVL</sequence>
<dbReference type="Pfam" id="PF00583">
    <property type="entry name" value="Acetyltransf_1"/>
    <property type="match status" value="1"/>
</dbReference>
<evidence type="ECO:0000256" key="3">
    <source>
        <dbReference type="ARBA" id="ARBA00023315"/>
    </source>
</evidence>
<dbReference type="InterPro" id="IPR000182">
    <property type="entry name" value="GNAT_dom"/>
</dbReference>
<accession>A0A6G1LHZ9</accession>
<keyword evidence="2 5" id="KW-0808">Transferase</keyword>
<gene>
    <name evidence="5" type="ORF">EJ03DRAFT_349001</name>
</gene>
<dbReference type="SUPFAM" id="SSF55729">
    <property type="entry name" value="Acyl-CoA N-acyltransferases (Nat)"/>
    <property type="match status" value="1"/>
</dbReference>
<keyword evidence="6" id="KW-1185">Reference proteome</keyword>
<proteinExistence type="inferred from homology"/>
<dbReference type="PANTHER" id="PTHR10545:SF29">
    <property type="entry name" value="GH14572P-RELATED"/>
    <property type="match status" value="1"/>
</dbReference>
<evidence type="ECO:0000313" key="6">
    <source>
        <dbReference type="Proteomes" id="UP000799436"/>
    </source>
</evidence>
<dbReference type="PANTHER" id="PTHR10545">
    <property type="entry name" value="DIAMINE N-ACETYLTRANSFERASE"/>
    <property type="match status" value="1"/>
</dbReference>
<feature type="domain" description="N-acetyltransferase" evidence="4">
    <location>
        <begin position="6"/>
        <end position="192"/>
    </location>
</feature>
<dbReference type="Gene3D" id="3.40.630.30">
    <property type="match status" value="1"/>
</dbReference>
<dbReference type="AlphaFoldDB" id="A0A6G1LHZ9"/>
<dbReference type="FunFam" id="3.40.630.30:FF:000064">
    <property type="entry name" value="GNAT family acetyltransferase"/>
    <property type="match status" value="1"/>
</dbReference>
<reference evidence="5" key="1">
    <citation type="journal article" date="2020" name="Stud. Mycol.">
        <title>101 Dothideomycetes genomes: a test case for predicting lifestyles and emergence of pathogens.</title>
        <authorList>
            <person name="Haridas S."/>
            <person name="Albert R."/>
            <person name="Binder M."/>
            <person name="Bloem J."/>
            <person name="Labutti K."/>
            <person name="Salamov A."/>
            <person name="Andreopoulos B."/>
            <person name="Baker S."/>
            <person name="Barry K."/>
            <person name="Bills G."/>
            <person name="Bluhm B."/>
            <person name="Cannon C."/>
            <person name="Castanera R."/>
            <person name="Culley D."/>
            <person name="Daum C."/>
            <person name="Ezra D."/>
            <person name="Gonzalez J."/>
            <person name="Henrissat B."/>
            <person name="Kuo A."/>
            <person name="Liang C."/>
            <person name="Lipzen A."/>
            <person name="Lutzoni F."/>
            <person name="Magnuson J."/>
            <person name="Mondo S."/>
            <person name="Nolan M."/>
            <person name="Ohm R."/>
            <person name="Pangilinan J."/>
            <person name="Park H.-J."/>
            <person name="Ramirez L."/>
            <person name="Alfaro M."/>
            <person name="Sun H."/>
            <person name="Tritt A."/>
            <person name="Yoshinaga Y."/>
            <person name="Zwiers L.-H."/>
            <person name="Turgeon B."/>
            <person name="Goodwin S."/>
            <person name="Spatafora J."/>
            <person name="Crous P."/>
            <person name="Grigoriev I."/>
        </authorList>
    </citation>
    <scope>NUCLEOTIDE SEQUENCE</scope>
    <source>
        <strain evidence="5">CBS 116005</strain>
    </source>
</reference>
<dbReference type="Proteomes" id="UP000799436">
    <property type="component" value="Unassembled WGS sequence"/>
</dbReference>
<name>A0A6G1LHZ9_9PEZI</name>
<dbReference type="EMBL" id="ML995816">
    <property type="protein sequence ID" value="KAF2772202.1"/>
    <property type="molecule type" value="Genomic_DNA"/>
</dbReference>
<dbReference type="InterPro" id="IPR051016">
    <property type="entry name" value="Diverse_Substrate_AcTransf"/>
</dbReference>
<evidence type="ECO:0000256" key="1">
    <source>
        <dbReference type="ARBA" id="ARBA00008694"/>
    </source>
</evidence>
<dbReference type="PROSITE" id="PS51186">
    <property type="entry name" value="GNAT"/>
    <property type="match status" value="1"/>
</dbReference>
<evidence type="ECO:0000313" key="5">
    <source>
        <dbReference type="EMBL" id="KAF2772202.1"/>
    </source>
</evidence>
<dbReference type="CDD" id="cd04301">
    <property type="entry name" value="NAT_SF"/>
    <property type="match status" value="1"/>
</dbReference>
<evidence type="ECO:0000259" key="4">
    <source>
        <dbReference type="PROSITE" id="PS51186"/>
    </source>
</evidence>
<dbReference type="OrthoDB" id="7305308at2759"/>
<dbReference type="GO" id="GO:0008080">
    <property type="term" value="F:N-acetyltransferase activity"/>
    <property type="evidence" value="ECO:0007669"/>
    <property type="project" value="TreeGrafter"/>
</dbReference>
<comment type="similarity">
    <text evidence="1">Belongs to the acetyltransferase family.</text>
</comment>
<dbReference type="InterPro" id="IPR016181">
    <property type="entry name" value="Acyl_CoA_acyltransferase"/>
</dbReference>
<organism evidence="5 6">
    <name type="scientific">Teratosphaeria nubilosa</name>
    <dbReference type="NCBI Taxonomy" id="161662"/>
    <lineage>
        <taxon>Eukaryota</taxon>
        <taxon>Fungi</taxon>
        <taxon>Dikarya</taxon>
        <taxon>Ascomycota</taxon>
        <taxon>Pezizomycotina</taxon>
        <taxon>Dothideomycetes</taxon>
        <taxon>Dothideomycetidae</taxon>
        <taxon>Mycosphaerellales</taxon>
        <taxon>Teratosphaeriaceae</taxon>
        <taxon>Teratosphaeria</taxon>
    </lineage>
</organism>
<protein>
    <submittedName>
        <fullName evidence="5">Acyl-CoA N-acyltransferase</fullName>
    </submittedName>
</protein>
<keyword evidence="3 5" id="KW-0012">Acyltransferase</keyword>